<sequence length="380" mass="42690">MSPLKIFQASSFPNHNKQGIVAVLSSDSEHSQIQPSSLRRTLSADMSSHKWISHMKKVASFQEFHTPKTEDEHETESVGVWSTIIKESRQDSKPISDPYVHPLLKRSGKWLSEKSLEICTESLGSETGSDGFSSYPSSENGDTNEEEEIILEGTQTFEEENQWKPVKISYKKLPPRRSIPPPLPTLSGPDGESLRMRPHRDNGRLVLQAMSVPSQNNFHAQRQDGRLVLTLLNRHPINQVEKNDDSEEEEEEEKDPKMAKSLEFPSGLVNTHRLASIMNSKSIALLSRNPSLPPRPQAAQPIIGCAALPAAVPLNAHEYYWRSKPTAKAGMAMNPLRKVMICKNRTVNEEEKFVVMCSNGSCKDVRRTVVFWEPRCIATS</sequence>
<reference evidence="4 5" key="1">
    <citation type="submission" date="2024-03" db="EMBL/GenBank/DDBJ databases">
        <authorList>
            <person name="Gkanogiannis A."/>
            <person name="Becerra Lopez-Lavalle L."/>
        </authorList>
    </citation>
    <scope>NUCLEOTIDE SEQUENCE [LARGE SCALE GENOMIC DNA]</scope>
</reference>
<dbReference type="PANTHER" id="PTHR33155:SF3">
    <property type="entry name" value="PROTEIN FAF-LIKE, CHLOROPLASTIC"/>
    <property type="match status" value="1"/>
</dbReference>
<evidence type="ECO:0000259" key="3">
    <source>
        <dbReference type="Pfam" id="PF11250"/>
    </source>
</evidence>
<evidence type="ECO:0000313" key="5">
    <source>
        <dbReference type="Proteomes" id="UP001642487"/>
    </source>
</evidence>
<dbReference type="Proteomes" id="UP001642487">
    <property type="component" value="Chromosome 8"/>
</dbReference>
<name>A0ABP0Z582_9ROSI</name>
<feature type="region of interest" description="Disordered" evidence="2">
    <location>
        <begin position="123"/>
        <end position="144"/>
    </location>
</feature>
<keyword evidence="5" id="KW-1185">Reference proteome</keyword>
<dbReference type="EMBL" id="OZ021742">
    <property type="protein sequence ID" value="CAK9327934.1"/>
    <property type="molecule type" value="Genomic_DNA"/>
</dbReference>
<dbReference type="InterPro" id="IPR021410">
    <property type="entry name" value="FAF"/>
</dbReference>
<dbReference type="PANTHER" id="PTHR33155">
    <property type="entry name" value="FANTASTIC FOUR-LIKE PROTEIN (DUF3049)"/>
    <property type="match status" value="1"/>
</dbReference>
<accession>A0ABP0Z582</accession>
<evidence type="ECO:0000256" key="1">
    <source>
        <dbReference type="ARBA" id="ARBA00008690"/>
    </source>
</evidence>
<evidence type="ECO:0000313" key="4">
    <source>
        <dbReference type="EMBL" id="CAK9327934.1"/>
    </source>
</evidence>
<proteinExistence type="inferred from homology"/>
<comment type="similarity">
    <text evidence="1">Belongs to the fantastic four family.</text>
</comment>
<organism evidence="4 5">
    <name type="scientific">Citrullus colocynthis</name>
    <name type="common">colocynth</name>
    <dbReference type="NCBI Taxonomy" id="252529"/>
    <lineage>
        <taxon>Eukaryota</taxon>
        <taxon>Viridiplantae</taxon>
        <taxon>Streptophyta</taxon>
        <taxon>Embryophyta</taxon>
        <taxon>Tracheophyta</taxon>
        <taxon>Spermatophyta</taxon>
        <taxon>Magnoliopsida</taxon>
        <taxon>eudicotyledons</taxon>
        <taxon>Gunneridae</taxon>
        <taxon>Pentapetalae</taxon>
        <taxon>rosids</taxon>
        <taxon>fabids</taxon>
        <taxon>Cucurbitales</taxon>
        <taxon>Cucurbitaceae</taxon>
        <taxon>Benincaseae</taxon>
        <taxon>Citrullus</taxon>
    </lineage>
</organism>
<dbReference type="InterPro" id="IPR046431">
    <property type="entry name" value="FAF_dom"/>
</dbReference>
<feature type="domain" description="FAF" evidence="3">
    <location>
        <begin position="180"/>
        <end position="231"/>
    </location>
</feature>
<protein>
    <recommendedName>
        <fullName evidence="3">FAF domain-containing protein</fullName>
    </recommendedName>
</protein>
<evidence type="ECO:0000256" key="2">
    <source>
        <dbReference type="SAM" id="MobiDB-lite"/>
    </source>
</evidence>
<dbReference type="Pfam" id="PF11250">
    <property type="entry name" value="FAF"/>
    <property type="match status" value="1"/>
</dbReference>
<feature type="compositionally biased region" description="Acidic residues" evidence="2">
    <location>
        <begin position="244"/>
        <end position="253"/>
    </location>
</feature>
<feature type="compositionally biased region" description="Polar residues" evidence="2">
    <location>
        <begin position="123"/>
        <end position="141"/>
    </location>
</feature>
<gene>
    <name evidence="4" type="ORF">CITCOLO1_LOCUS20331</name>
</gene>
<feature type="region of interest" description="Disordered" evidence="2">
    <location>
        <begin position="238"/>
        <end position="260"/>
    </location>
</feature>